<feature type="transmembrane region" description="Helical" evidence="1">
    <location>
        <begin position="313"/>
        <end position="330"/>
    </location>
</feature>
<reference evidence="3" key="1">
    <citation type="submission" date="2009-09" db="EMBL/GenBank/DDBJ databases">
        <title>The complete genome of Nakamurella multipartita DSM 44233.</title>
        <authorList>
            <consortium name="US DOE Joint Genome Institute (JGI-PGF)"/>
            <person name="Lucas S."/>
            <person name="Copeland A."/>
            <person name="Lapidus A."/>
            <person name="Glavina del Rio T."/>
            <person name="Dalin E."/>
            <person name="Tice H."/>
            <person name="Bruce D."/>
            <person name="Goodwin L."/>
            <person name="Pitluck S."/>
            <person name="Kyrpides N."/>
            <person name="Mavromatis K."/>
            <person name="Ivanova N."/>
            <person name="Ovchinnikova G."/>
            <person name="Sims D."/>
            <person name="Meincke L."/>
            <person name="Brettin T."/>
            <person name="Detter J.C."/>
            <person name="Han C."/>
            <person name="Larimer F."/>
            <person name="Land M."/>
            <person name="Hauser L."/>
            <person name="Markowitz V."/>
            <person name="Cheng J.-F."/>
            <person name="Hugenholtz P."/>
            <person name="Woyke T."/>
            <person name="Wu D."/>
            <person name="Klenk H.-P."/>
            <person name="Eisen J.A."/>
        </authorList>
    </citation>
    <scope>NUCLEOTIDE SEQUENCE [LARGE SCALE GENOMIC DNA]</scope>
    <source>
        <strain evidence="3">ATCC 700099 / DSM 44233 / CIP 104796 / JCM 9543 / NBRC 105858 / Y-104</strain>
    </source>
</reference>
<feature type="transmembrane region" description="Helical" evidence="1">
    <location>
        <begin position="26"/>
        <end position="47"/>
    </location>
</feature>
<keyword evidence="3" id="KW-1185">Reference proteome</keyword>
<dbReference type="eggNOG" id="ENOG502Z89R">
    <property type="taxonomic scope" value="Bacteria"/>
</dbReference>
<evidence type="ECO:0008006" key="4">
    <source>
        <dbReference type="Google" id="ProtNLM"/>
    </source>
</evidence>
<proteinExistence type="predicted"/>
<feature type="transmembrane region" description="Helical" evidence="1">
    <location>
        <begin position="409"/>
        <end position="438"/>
    </location>
</feature>
<feature type="transmembrane region" description="Helical" evidence="1">
    <location>
        <begin position="236"/>
        <end position="257"/>
    </location>
</feature>
<feature type="transmembrane region" description="Helical" evidence="1">
    <location>
        <begin position="134"/>
        <end position="152"/>
    </location>
</feature>
<evidence type="ECO:0000256" key="1">
    <source>
        <dbReference type="SAM" id="Phobius"/>
    </source>
</evidence>
<keyword evidence="1" id="KW-0472">Membrane</keyword>
<feature type="transmembrane region" description="Helical" evidence="1">
    <location>
        <begin position="102"/>
        <end position="128"/>
    </location>
</feature>
<keyword evidence="1" id="KW-0812">Transmembrane</keyword>
<feature type="transmembrane region" description="Helical" evidence="1">
    <location>
        <begin position="489"/>
        <end position="510"/>
    </location>
</feature>
<evidence type="ECO:0000313" key="2">
    <source>
        <dbReference type="EMBL" id="ACV79439.1"/>
    </source>
</evidence>
<feature type="transmembrane region" description="Helical" evidence="1">
    <location>
        <begin position="336"/>
        <end position="357"/>
    </location>
</feature>
<dbReference type="OrthoDB" id="3261041at2"/>
<name>C8XBT5_NAKMY</name>
<feature type="transmembrane region" description="Helical" evidence="1">
    <location>
        <begin position="378"/>
        <end position="403"/>
    </location>
</feature>
<dbReference type="AlphaFoldDB" id="C8XBT5"/>
<gene>
    <name evidence="2" type="ordered locus">Namu_3106</name>
</gene>
<dbReference type="Proteomes" id="UP000002218">
    <property type="component" value="Chromosome"/>
</dbReference>
<dbReference type="RefSeq" id="WP_015748307.1">
    <property type="nucleotide sequence ID" value="NC_013235.1"/>
</dbReference>
<dbReference type="KEGG" id="nml:Namu_3106"/>
<sequence>MVGVFASLKWHLVTSRLRAASGAKKVWMAIGFAVLGILLLLIAFGLGTLRLVPVDAVPVMVTLLTLQLVGWMLTPLVAFGVDETVDPQRFALLPLRPQTLQVGLLVTSLIGYLPLANIIVLLGVAVALSVPWSLLPVALACMVVQLLLCVVLSRAASTSMSALMSSRRGRDLGMAVGLGVFVLYMLFVVFVNNPTASSSANGNAIRGGVLGVAEILQWTPPGALATLPALVDAGQWGRAALAAVIALAGLGLAWWWWAVALRRNLTTVPSSTEGSAPSHGAEGTAVAVGVIGTMKVVAGRDRLLAWRDPMRRMPWLMVIILTIAWPFVVVRGSGAIFAVALGALLCGAQAGNQYGVEGSGLWLHLQTVTDRMRARGEVLGHALVAIVPGVLIVLVGIAVQAIAHDDLAQVPAAVGVCLAALLGAVAVSCYMSAAMPYAQPQSRKSMFASSVPGQKGRTAAASFGFLLGGIVVALPAVICLVLSLLVAPVWGWVALVVGPLVGGLALLISVRLTADKFLVSAPEIFEIVRAGDRV</sequence>
<reference evidence="2 3" key="2">
    <citation type="journal article" date="2010" name="Stand. Genomic Sci.">
        <title>Complete genome sequence of Nakamurella multipartita type strain (Y-104).</title>
        <authorList>
            <person name="Tice H."/>
            <person name="Mayilraj S."/>
            <person name="Sims D."/>
            <person name="Lapidus A."/>
            <person name="Nolan M."/>
            <person name="Lucas S."/>
            <person name="Glavina Del Rio T."/>
            <person name="Copeland A."/>
            <person name="Cheng J.F."/>
            <person name="Meincke L."/>
            <person name="Bruce D."/>
            <person name="Goodwin L."/>
            <person name="Pitluck S."/>
            <person name="Ivanova N."/>
            <person name="Mavromatis K."/>
            <person name="Ovchinnikova G."/>
            <person name="Pati A."/>
            <person name="Chen A."/>
            <person name="Palaniappan K."/>
            <person name="Land M."/>
            <person name="Hauser L."/>
            <person name="Chang Y.J."/>
            <person name="Jeffries C.D."/>
            <person name="Detter J.C."/>
            <person name="Brettin T."/>
            <person name="Rohde M."/>
            <person name="Goker M."/>
            <person name="Bristow J."/>
            <person name="Eisen J.A."/>
            <person name="Markowitz V."/>
            <person name="Hugenholtz P."/>
            <person name="Kyrpides N.C."/>
            <person name="Klenk H.P."/>
            <person name="Chen F."/>
        </authorList>
    </citation>
    <scope>NUCLEOTIDE SEQUENCE [LARGE SCALE GENOMIC DNA]</scope>
    <source>
        <strain evidence="3">ATCC 700099 / DSM 44233 / CIP 104796 / JCM 9543 / NBRC 105858 / Y-104</strain>
    </source>
</reference>
<dbReference type="HOGENOM" id="CLU_025319_1_0_11"/>
<protein>
    <recommendedName>
        <fullName evidence="4">Integral membrane transport protein</fullName>
    </recommendedName>
</protein>
<organism evidence="2 3">
    <name type="scientific">Nakamurella multipartita (strain ATCC 700099 / DSM 44233 / CIP 104796 / JCM 9543 / NBRC 105858 / Y-104)</name>
    <name type="common">Microsphaera multipartita</name>
    <dbReference type="NCBI Taxonomy" id="479431"/>
    <lineage>
        <taxon>Bacteria</taxon>
        <taxon>Bacillati</taxon>
        <taxon>Actinomycetota</taxon>
        <taxon>Actinomycetes</taxon>
        <taxon>Nakamurellales</taxon>
        <taxon>Nakamurellaceae</taxon>
        <taxon>Nakamurella</taxon>
    </lineage>
</organism>
<dbReference type="EMBL" id="CP001737">
    <property type="protein sequence ID" value="ACV79439.1"/>
    <property type="molecule type" value="Genomic_DNA"/>
</dbReference>
<feature type="transmembrane region" description="Helical" evidence="1">
    <location>
        <begin position="172"/>
        <end position="191"/>
    </location>
</feature>
<feature type="transmembrane region" description="Helical" evidence="1">
    <location>
        <begin position="459"/>
        <end position="483"/>
    </location>
</feature>
<dbReference type="InParanoid" id="C8XBT5"/>
<evidence type="ECO:0000313" key="3">
    <source>
        <dbReference type="Proteomes" id="UP000002218"/>
    </source>
</evidence>
<accession>C8XBT5</accession>
<feature type="transmembrane region" description="Helical" evidence="1">
    <location>
        <begin position="59"/>
        <end position="81"/>
    </location>
</feature>
<dbReference type="STRING" id="479431.Namu_3106"/>
<keyword evidence="1" id="KW-1133">Transmembrane helix</keyword>